<gene>
    <name evidence="2" type="ORF">DFR56_11782</name>
</gene>
<proteinExistence type="predicted"/>
<organism evidence="2 3">
    <name type="scientific">Pseudogracilibacillus auburnensis</name>
    <dbReference type="NCBI Taxonomy" id="1494959"/>
    <lineage>
        <taxon>Bacteria</taxon>
        <taxon>Bacillati</taxon>
        <taxon>Bacillota</taxon>
        <taxon>Bacilli</taxon>
        <taxon>Bacillales</taxon>
        <taxon>Bacillaceae</taxon>
        <taxon>Pseudogracilibacillus</taxon>
    </lineage>
</organism>
<protein>
    <submittedName>
        <fullName evidence="2">Helix-turn-helix protein</fullName>
    </submittedName>
</protein>
<keyword evidence="3" id="KW-1185">Reference proteome</keyword>
<dbReference type="AlphaFoldDB" id="A0A2V3VN91"/>
<dbReference type="GO" id="GO:0003677">
    <property type="term" value="F:DNA binding"/>
    <property type="evidence" value="ECO:0007669"/>
    <property type="project" value="InterPro"/>
</dbReference>
<feature type="domain" description="HTH cro/C1-type" evidence="1">
    <location>
        <begin position="9"/>
        <end position="43"/>
    </location>
</feature>
<dbReference type="Pfam" id="PF01381">
    <property type="entry name" value="HTH_3"/>
    <property type="match status" value="1"/>
</dbReference>
<reference evidence="2 3" key="1">
    <citation type="submission" date="2018-05" db="EMBL/GenBank/DDBJ databases">
        <title>Genomic Encyclopedia of Type Strains, Phase IV (KMG-IV): sequencing the most valuable type-strain genomes for metagenomic binning, comparative biology and taxonomic classification.</title>
        <authorList>
            <person name="Goeker M."/>
        </authorList>
    </citation>
    <scope>NUCLEOTIDE SEQUENCE [LARGE SCALE GENOMIC DNA]</scope>
    <source>
        <strain evidence="2 3">DSM 28556</strain>
    </source>
</reference>
<dbReference type="Proteomes" id="UP000247978">
    <property type="component" value="Unassembled WGS sequence"/>
</dbReference>
<accession>A0A2V3VN91</accession>
<dbReference type="InterPro" id="IPR001387">
    <property type="entry name" value="Cro/C1-type_HTH"/>
</dbReference>
<sequence length="52" mass="5998">MVGKYFNKIKTLRKLRKMTLKELSNKTVLSVSFLSQVERGDTSLAITSFKNF</sequence>
<name>A0A2V3VN91_9BACI</name>
<dbReference type="PROSITE" id="PS50943">
    <property type="entry name" value="HTH_CROC1"/>
    <property type="match status" value="1"/>
</dbReference>
<dbReference type="EMBL" id="QJJQ01000017">
    <property type="protein sequence ID" value="PXW82644.1"/>
    <property type="molecule type" value="Genomic_DNA"/>
</dbReference>
<dbReference type="Gene3D" id="1.10.260.40">
    <property type="entry name" value="lambda repressor-like DNA-binding domains"/>
    <property type="match status" value="1"/>
</dbReference>
<evidence type="ECO:0000259" key="1">
    <source>
        <dbReference type="PROSITE" id="PS50943"/>
    </source>
</evidence>
<comment type="caution">
    <text evidence="2">The sequence shown here is derived from an EMBL/GenBank/DDBJ whole genome shotgun (WGS) entry which is preliminary data.</text>
</comment>
<dbReference type="SUPFAM" id="SSF47413">
    <property type="entry name" value="lambda repressor-like DNA-binding domains"/>
    <property type="match status" value="1"/>
</dbReference>
<evidence type="ECO:0000313" key="3">
    <source>
        <dbReference type="Proteomes" id="UP000247978"/>
    </source>
</evidence>
<dbReference type="CDD" id="cd00093">
    <property type="entry name" value="HTH_XRE"/>
    <property type="match status" value="1"/>
</dbReference>
<dbReference type="InterPro" id="IPR010982">
    <property type="entry name" value="Lambda_DNA-bd_dom_sf"/>
</dbReference>
<evidence type="ECO:0000313" key="2">
    <source>
        <dbReference type="EMBL" id="PXW82644.1"/>
    </source>
</evidence>